<dbReference type="Proteomes" id="UP001461498">
    <property type="component" value="Unassembled WGS sequence"/>
</dbReference>
<comment type="caution">
    <text evidence="2">The sequence shown here is derived from an EMBL/GenBank/DDBJ whole genome shotgun (WGS) entry which is preliminary data.</text>
</comment>
<feature type="transmembrane region" description="Helical" evidence="1">
    <location>
        <begin position="52"/>
        <end position="70"/>
    </location>
</feature>
<evidence type="ECO:0008006" key="4">
    <source>
        <dbReference type="Google" id="ProtNLM"/>
    </source>
</evidence>
<gene>
    <name evidence="2" type="ORF">O3M35_007956</name>
</gene>
<evidence type="ECO:0000313" key="3">
    <source>
        <dbReference type="Proteomes" id="UP001461498"/>
    </source>
</evidence>
<proteinExistence type="predicted"/>
<organism evidence="2 3">
    <name type="scientific">Rhynocoris fuscipes</name>
    <dbReference type="NCBI Taxonomy" id="488301"/>
    <lineage>
        <taxon>Eukaryota</taxon>
        <taxon>Metazoa</taxon>
        <taxon>Ecdysozoa</taxon>
        <taxon>Arthropoda</taxon>
        <taxon>Hexapoda</taxon>
        <taxon>Insecta</taxon>
        <taxon>Pterygota</taxon>
        <taxon>Neoptera</taxon>
        <taxon>Paraneoptera</taxon>
        <taxon>Hemiptera</taxon>
        <taxon>Heteroptera</taxon>
        <taxon>Panheteroptera</taxon>
        <taxon>Cimicomorpha</taxon>
        <taxon>Reduviidae</taxon>
        <taxon>Harpactorinae</taxon>
        <taxon>Harpactorini</taxon>
        <taxon>Rhynocoris</taxon>
    </lineage>
</organism>
<accession>A0AAW1DGY0</accession>
<protein>
    <recommendedName>
        <fullName evidence="4">ATP synthase F0 subunit 8</fullName>
    </recommendedName>
</protein>
<keyword evidence="1" id="KW-0812">Transmembrane</keyword>
<sequence length="77" mass="9225">MSEPHLWLLLHYMLLASLLTPYYYCNFFFLYFDQSNSIKSEINFLLASKQSINHSILFVCINSIPFLYYTRSAKFPR</sequence>
<dbReference type="EMBL" id="JAPXFL010000004">
    <property type="protein sequence ID" value="KAK9508257.1"/>
    <property type="molecule type" value="Genomic_DNA"/>
</dbReference>
<dbReference type="AlphaFoldDB" id="A0AAW1DGY0"/>
<keyword evidence="3" id="KW-1185">Reference proteome</keyword>
<keyword evidence="1" id="KW-0472">Membrane</keyword>
<reference evidence="2 3" key="1">
    <citation type="submission" date="2022-12" db="EMBL/GenBank/DDBJ databases">
        <title>Chromosome-level genome assembly of true bugs.</title>
        <authorList>
            <person name="Ma L."/>
            <person name="Li H."/>
        </authorList>
    </citation>
    <scope>NUCLEOTIDE SEQUENCE [LARGE SCALE GENOMIC DNA]</scope>
    <source>
        <strain evidence="2">Lab_2022b</strain>
    </source>
</reference>
<name>A0AAW1DGY0_9HEMI</name>
<keyword evidence="1" id="KW-1133">Transmembrane helix</keyword>
<feature type="transmembrane region" description="Helical" evidence="1">
    <location>
        <begin position="12"/>
        <end position="32"/>
    </location>
</feature>
<evidence type="ECO:0000313" key="2">
    <source>
        <dbReference type="EMBL" id="KAK9508257.1"/>
    </source>
</evidence>
<evidence type="ECO:0000256" key="1">
    <source>
        <dbReference type="SAM" id="Phobius"/>
    </source>
</evidence>